<dbReference type="InterPro" id="IPR037171">
    <property type="entry name" value="NagB/RpiA_transferase-like"/>
</dbReference>
<dbReference type="AlphaFoldDB" id="A0A0C4YHA9"/>
<proteinExistence type="inferred from homology"/>
<sequence length="232" mass="24232">MGLVNKRVASCAEAIADLRDGATVMVGGFGSAGLPDGLIAAVLAHGARDLTVISNNAGYDGEGVASLIEAGRMRKLVCSYPLTAGATAFRDAYRRGEVELELVAQGTLVERIRCAGAGLGGFYCPITAGTILAQGKDTREINGVLHVLELPLHADFALIRGRHADRLGNLDYHLAGRNFNPIMATAARVVVAEVEAMVEAGAMNPEQIVTPGIFVHRVVTANACKQQAGSQP</sequence>
<comment type="similarity">
    <text evidence="1">Belongs to the 3-oxoacid CoA-transferase subunit A family.</text>
</comment>
<gene>
    <name evidence="3" type="ORF">RR42_s0449</name>
</gene>
<evidence type="ECO:0000256" key="1">
    <source>
        <dbReference type="ARBA" id="ARBA00005612"/>
    </source>
</evidence>
<evidence type="ECO:0000313" key="4">
    <source>
        <dbReference type="Proteomes" id="UP000031843"/>
    </source>
</evidence>
<dbReference type="InterPro" id="IPR004165">
    <property type="entry name" value="CoA_trans_fam_I"/>
</dbReference>
<organism evidence="3 4">
    <name type="scientific">Cupriavidus basilensis</name>
    <dbReference type="NCBI Taxonomy" id="68895"/>
    <lineage>
        <taxon>Bacteria</taxon>
        <taxon>Pseudomonadati</taxon>
        <taxon>Pseudomonadota</taxon>
        <taxon>Betaproteobacteria</taxon>
        <taxon>Burkholderiales</taxon>
        <taxon>Burkholderiaceae</taxon>
        <taxon>Cupriavidus</taxon>
    </lineage>
</organism>
<evidence type="ECO:0000313" key="3">
    <source>
        <dbReference type="EMBL" id="AJG22045.1"/>
    </source>
</evidence>
<protein>
    <submittedName>
        <fullName evidence="3">3-oxoadipate CoA-transferase subunit A</fullName>
        <ecNumber evidence="3">2.8.3.6</ecNumber>
    </submittedName>
</protein>
<accession>A0A0C4YHA9</accession>
<dbReference type="Gene3D" id="3.40.1080.10">
    <property type="entry name" value="Glutaconate Coenzyme A-transferase"/>
    <property type="match status" value="1"/>
</dbReference>
<keyword evidence="4" id="KW-1185">Reference proteome</keyword>
<dbReference type="PANTHER" id="PTHR13707">
    <property type="entry name" value="KETOACID-COENZYME A TRANSFERASE"/>
    <property type="match status" value="1"/>
</dbReference>
<dbReference type="NCBIfam" id="TIGR02429">
    <property type="entry name" value="pcaI_scoA_fam"/>
    <property type="match status" value="1"/>
</dbReference>
<name>A0A0C4YHA9_9BURK</name>
<dbReference type="OrthoDB" id="9777193at2"/>
<dbReference type="EC" id="2.8.3.6" evidence="3"/>
<dbReference type="SUPFAM" id="SSF100950">
    <property type="entry name" value="NagB/RpiA/CoA transferase-like"/>
    <property type="match status" value="1"/>
</dbReference>
<dbReference type="Pfam" id="PF01144">
    <property type="entry name" value="CoA_trans"/>
    <property type="match status" value="1"/>
</dbReference>
<dbReference type="PANTHER" id="PTHR13707:SF60">
    <property type="entry name" value="ACETATE COA-TRANSFERASE SUBUNIT ALPHA"/>
    <property type="match status" value="1"/>
</dbReference>
<dbReference type="EMBL" id="CP010537">
    <property type="protein sequence ID" value="AJG22045.1"/>
    <property type="molecule type" value="Genomic_DNA"/>
</dbReference>
<dbReference type="KEGG" id="cbw:RR42_s0449"/>
<dbReference type="GO" id="GO:0047569">
    <property type="term" value="F:3-oxoadipate CoA-transferase activity"/>
    <property type="evidence" value="ECO:0007669"/>
    <property type="project" value="UniProtKB-EC"/>
</dbReference>
<dbReference type="InterPro" id="IPR012792">
    <property type="entry name" value="3-oxoacid_CoA-transf_A"/>
</dbReference>
<dbReference type="InterPro" id="IPR004163">
    <property type="entry name" value="CoA_transf_BS"/>
</dbReference>
<evidence type="ECO:0000256" key="2">
    <source>
        <dbReference type="ARBA" id="ARBA00022679"/>
    </source>
</evidence>
<dbReference type="Proteomes" id="UP000031843">
    <property type="component" value="Chromosome secondary"/>
</dbReference>
<dbReference type="STRING" id="68895.RR42_s0449"/>
<dbReference type="PROSITE" id="PS01273">
    <property type="entry name" value="COA_TRANSF_1"/>
    <property type="match status" value="1"/>
</dbReference>
<reference evidence="3 4" key="1">
    <citation type="journal article" date="2015" name="Genome Announc.">
        <title>Complete Genome Sequence of Cupriavidus basilensis 4G11, Isolated from the Oak Ridge Field Research Center Site.</title>
        <authorList>
            <person name="Ray J."/>
            <person name="Waters R.J."/>
            <person name="Skerker J.M."/>
            <person name="Kuehl J.V."/>
            <person name="Price M.N."/>
            <person name="Huang J."/>
            <person name="Chakraborty R."/>
            <person name="Arkin A.P."/>
            <person name="Deutschbauer A."/>
        </authorList>
    </citation>
    <scope>NUCLEOTIDE SEQUENCE [LARGE SCALE GENOMIC DNA]</scope>
    <source>
        <strain evidence="3">4G11</strain>
    </source>
</reference>
<dbReference type="SMART" id="SM00882">
    <property type="entry name" value="CoA_trans"/>
    <property type="match status" value="1"/>
</dbReference>
<keyword evidence="2 3" id="KW-0808">Transferase</keyword>